<dbReference type="Pfam" id="PF13041">
    <property type="entry name" value="PPR_2"/>
    <property type="match status" value="3"/>
</dbReference>
<dbReference type="Proteomes" id="UP000634136">
    <property type="component" value="Unassembled WGS sequence"/>
</dbReference>
<sequence>MLMATLSLPPDPKIPLGASSPRRYDFRIQKHPPTLTCSLNKTTHRFHLNLEDGFEVSRQMQANASKTDGIITNKLAARRFKNRESLDNAHKMFEQIPNPTLPTYAALIGSYCRLERWDELFTVLGSMINEDMLPDKYLVPTILKACSSTQLLRAGKMIHAFVTRKEMDSDVFIGNALIHFYSSCGDLKSSVNVFDTMKVRDVVSWTALVSAYMDEGLLDDAKEIFNSMHLSRIKPDLVFWNALISGFARNGETALALKSLQDMQEKGLKPQVNTWNGIISGCAQNGLFQDALHVLSDMLCFPEKPNSVTISSILPACSGLEDLDLGRAFHGYAIKHELGRNYHVEGSLIGMYSKCQKIDYAEKVFREAENKNTSVWNEMIAAYVDEGKVGKAMELLRLMQNEGLRPDLITYNILLAGHARYKQTNEIHRLLSEMDEMAVEPNIISWNVLISGFQQRGLTYEALKVFQILQAHVCSSKVRRGLAQTNSITIASALSACADLNLRRQGKEIHGYSLRKGFESNIYVSSALVEMYMKSEDVESATKVFRKTVDRNTISWNNLIAGCIKNRQLEMAMKLFYEMLIEGHKPSPITFLILLPAVSMRLGRQLHAYVVKSQFQELENNLASALEDMYAKSAAAAGCSLDLSAVTVDFWLAGPKETLTSAGLKTRSLSKKPRLDSSMMIPSLYSWDSSRAMASFSSSPSRHASLYASMRAIKLDGDDLSSFV</sequence>
<dbReference type="InterPro" id="IPR002885">
    <property type="entry name" value="PPR_rpt"/>
</dbReference>
<evidence type="ECO:0000313" key="4">
    <source>
        <dbReference type="Proteomes" id="UP000634136"/>
    </source>
</evidence>
<feature type="repeat" description="PPR" evidence="2">
    <location>
        <begin position="552"/>
        <end position="586"/>
    </location>
</feature>
<feature type="repeat" description="PPR" evidence="2">
    <location>
        <begin position="201"/>
        <end position="235"/>
    </location>
</feature>
<evidence type="ECO:0000313" key="3">
    <source>
        <dbReference type="EMBL" id="KAF7816921.1"/>
    </source>
</evidence>
<dbReference type="GO" id="GO:0003723">
    <property type="term" value="F:RNA binding"/>
    <property type="evidence" value="ECO:0007669"/>
    <property type="project" value="InterPro"/>
</dbReference>
<dbReference type="FunFam" id="1.25.40.10:FF:000073">
    <property type="entry name" value="Pentatricopeptide repeat-containing protein chloroplastic"/>
    <property type="match status" value="1"/>
</dbReference>
<dbReference type="EMBL" id="JAAIUW010000009">
    <property type="protein sequence ID" value="KAF7816921.1"/>
    <property type="molecule type" value="Genomic_DNA"/>
</dbReference>
<dbReference type="PANTHER" id="PTHR47926">
    <property type="entry name" value="PENTATRICOPEPTIDE REPEAT-CONTAINING PROTEIN"/>
    <property type="match status" value="1"/>
</dbReference>
<feature type="repeat" description="PPR" evidence="2">
    <location>
        <begin position="236"/>
        <end position="270"/>
    </location>
</feature>
<feature type="repeat" description="PPR" evidence="2">
    <location>
        <begin position="407"/>
        <end position="441"/>
    </location>
</feature>
<feature type="repeat" description="PPR" evidence="2">
    <location>
        <begin position="271"/>
        <end position="305"/>
    </location>
</feature>
<dbReference type="GO" id="GO:0009451">
    <property type="term" value="P:RNA modification"/>
    <property type="evidence" value="ECO:0007669"/>
    <property type="project" value="InterPro"/>
</dbReference>
<dbReference type="Pfam" id="PF01535">
    <property type="entry name" value="PPR"/>
    <property type="match status" value="5"/>
</dbReference>
<dbReference type="InterPro" id="IPR046960">
    <property type="entry name" value="PPR_At4g14850-like_plant"/>
</dbReference>
<dbReference type="Gene3D" id="1.25.40.10">
    <property type="entry name" value="Tetratricopeptide repeat domain"/>
    <property type="match status" value="4"/>
</dbReference>
<dbReference type="InterPro" id="IPR011990">
    <property type="entry name" value="TPR-like_helical_dom_sf"/>
</dbReference>
<accession>A0A834WF04</accession>
<protein>
    <submittedName>
        <fullName evidence="3">Pentatricopeptide repeat-containing protein</fullName>
    </submittedName>
</protein>
<dbReference type="AlphaFoldDB" id="A0A834WF04"/>
<comment type="caution">
    <text evidence="3">The sequence shown here is derived from an EMBL/GenBank/DDBJ whole genome shotgun (WGS) entry which is preliminary data.</text>
</comment>
<reference evidence="3" key="1">
    <citation type="submission" date="2020-09" db="EMBL/GenBank/DDBJ databases">
        <title>Genome-Enabled Discovery of Anthraquinone Biosynthesis in Senna tora.</title>
        <authorList>
            <person name="Kang S.-H."/>
            <person name="Pandey R.P."/>
            <person name="Lee C.-M."/>
            <person name="Sim J.-S."/>
            <person name="Jeong J.-T."/>
            <person name="Choi B.-S."/>
            <person name="Jung M."/>
            <person name="Ginzburg D."/>
            <person name="Zhao K."/>
            <person name="Won S.Y."/>
            <person name="Oh T.-J."/>
            <person name="Yu Y."/>
            <person name="Kim N.-H."/>
            <person name="Lee O.R."/>
            <person name="Lee T.-H."/>
            <person name="Bashyal P."/>
            <person name="Kim T.-S."/>
            <person name="Lee W.-H."/>
            <person name="Kawkins C."/>
            <person name="Kim C.-K."/>
            <person name="Kim J.S."/>
            <person name="Ahn B.O."/>
            <person name="Rhee S.Y."/>
            <person name="Sohng J.K."/>
        </authorList>
    </citation>
    <scope>NUCLEOTIDE SEQUENCE</scope>
    <source>
        <tissue evidence="3">Leaf</tissue>
    </source>
</reference>
<feature type="repeat" description="PPR" evidence="2">
    <location>
        <begin position="372"/>
        <end position="406"/>
    </location>
</feature>
<keyword evidence="4" id="KW-1185">Reference proteome</keyword>
<proteinExistence type="predicted"/>
<keyword evidence="1" id="KW-0677">Repeat</keyword>
<evidence type="ECO:0000256" key="2">
    <source>
        <dbReference type="PROSITE-ProRule" id="PRU00708"/>
    </source>
</evidence>
<feature type="repeat" description="PPR" evidence="2">
    <location>
        <begin position="442"/>
        <end position="476"/>
    </location>
</feature>
<dbReference type="OrthoDB" id="185373at2759"/>
<organism evidence="3 4">
    <name type="scientific">Senna tora</name>
    <dbReference type="NCBI Taxonomy" id="362788"/>
    <lineage>
        <taxon>Eukaryota</taxon>
        <taxon>Viridiplantae</taxon>
        <taxon>Streptophyta</taxon>
        <taxon>Embryophyta</taxon>
        <taxon>Tracheophyta</taxon>
        <taxon>Spermatophyta</taxon>
        <taxon>Magnoliopsida</taxon>
        <taxon>eudicotyledons</taxon>
        <taxon>Gunneridae</taxon>
        <taxon>Pentapetalae</taxon>
        <taxon>rosids</taxon>
        <taxon>fabids</taxon>
        <taxon>Fabales</taxon>
        <taxon>Fabaceae</taxon>
        <taxon>Caesalpinioideae</taxon>
        <taxon>Cassia clade</taxon>
        <taxon>Senna</taxon>
    </lineage>
</organism>
<dbReference type="PROSITE" id="PS51375">
    <property type="entry name" value="PPR"/>
    <property type="match status" value="8"/>
</dbReference>
<dbReference type="PANTHER" id="PTHR47926:SF347">
    <property type="entry name" value="PENTATRICOPEPTIDE REPEAT-CONTAINING PROTEIN"/>
    <property type="match status" value="1"/>
</dbReference>
<evidence type="ECO:0000256" key="1">
    <source>
        <dbReference type="ARBA" id="ARBA00022737"/>
    </source>
</evidence>
<gene>
    <name evidence="3" type="ORF">G2W53_030890</name>
</gene>
<dbReference type="NCBIfam" id="TIGR00756">
    <property type="entry name" value="PPR"/>
    <property type="match status" value="7"/>
</dbReference>
<name>A0A834WF04_9FABA</name>
<feature type="repeat" description="PPR" evidence="2">
    <location>
        <begin position="100"/>
        <end position="134"/>
    </location>
</feature>